<accession>A0A7C8IDT5</accession>
<reference evidence="2 3" key="1">
    <citation type="submission" date="2020-01" db="EMBL/GenBank/DDBJ databases">
        <authorList>
            <consortium name="DOE Joint Genome Institute"/>
            <person name="Haridas S."/>
            <person name="Albert R."/>
            <person name="Binder M."/>
            <person name="Bloem J."/>
            <person name="Labutti K."/>
            <person name="Salamov A."/>
            <person name="Andreopoulos B."/>
            <person name="Baker S.E."/>
            <person name="Barry K."/>
            <person name="Bills G."/>
            <person name="Bluhm B.H."/>
            <person name="Cannon C."/>
            <person name="Castanera R."/>
            <person name="Culley D.E."/>
            <person name="Daum C."/>
            <person name="Ezra D."/>
            <person name="Gonzalez J.B."/>
            <person name="Henrissat B."/>
            <person name="Kuo A."/>
            <person name="Liang C."/>
            <person name="Lipzen A."/>
            <person name="Lutzoni F."/>
            <person name="Magnuson J."/>
            <person name="Mondo S."/>
            <person name="Nolan M."/>
            <person name="Ohm R."/>
            <person name="Pangilinan J."/>
            <person name="Park H.-J.H."/>
            <person name="Ramirez L."/>
            <person name="Alfaro M."/>
            <person name="Sun H."/>
            <person name="Tritt A."/>
            <person name="Yoshinaga Y."/>
            <person name="Zwiers L.-H.L."/>
            <person name="Turgeon B.G."/>
            <person name="Goodwin S.B."/>
            <person name="Spatafora J.W."/>
            <person name="Crous P.W."/>
            <person name="Grigoriev I.V."/>
        </authorList>
    </citation>
    <scope>NUCLEOTIDE SEQUENCE [LARGE SCALE GENOMIC DNA]</scope>
    <source>
        <strain evidence="2 3">CBS 611.86</strain>
    </source>
</reference>
<feature type="region of interest" description="Disordered" evidence="1">
    <location>
        <begin position="351"/>
        <end position="399"/>
    </location>
</feature>
<feature type="compositionally biased region" description="Pro residues" evidence="1">
    <location>
        <begin position="374"/>
        <end position="384"/>
    </location>
</feature>
<protein>
    <submittedName>
        <fullName evidence="2">Uncharacterized protein</fullName>
    </submittedName>
</protein>
<organism evidence="2 3">
    <name type="scientific">Massariosphaeria phaeospora</name>
    <dbReference type="NCBI Taxonomy" id="100035"/>
    <lineage>
        <taxon>Eukaryota</taxon>
        <taxon>Fungi</taxon>
        <taxon>Dikarya</taxon>
        <taxon>Ascomycota</taxon>
        <taxon>Pezizomycotina</taxon>
        <taxon>Dothideomycetes</taxon>
        <taxon>Pleosporomycetidae</taxon>
        <taxon>Pleosporales</taxon>
        <taxon>Pleosporales incertae sedis</taxon>
        <taxon>Massariosphaeria</taxon>
    </lineage>
</organism>
<proteinExistence type="predicted"/>
<evidence type="ECO:0000256" key="1">
    <source>
        <dbReference type="SAM" id="MobiDB-lite"/>
    </source>
</evidence>
<feature type="region of interest" description="Disordered" evidence="1">
    <location>
        <begin position="161"/>
        <end position="196"/>
    </location>
</feature>
<feature type="compositionally biased region" description="Polar residues" evidence="1">
    <location>
        <begin position="81"/>
        <end position="97"/>
    </location>
</feature>
<dbReference type="OrthoDB" id="10678211at2759"/>
<evidence type="ECO:0000313" key="2">
    <source>
        <dbReference type="EMBL" id="KAF2877174.1"/>
    </source>
</evidence>
<dbReference type="Proteomes" id="UP000481861">
    <property type="component" value="Unassembled WGS sequence"/>
</dbReference>
<feature type="compositionally biased region" description="Polar residues" evidence="1">
    <location>
        <begin position="165"/>
        <end position="177"/>
    </location>
</feature>
<keyword evidence="3" id="KW-1185">Reference proteome</keyword>
<dbReference type="EMBL" id="JAADJZ010000002">
    <property type="protein sequence ID" value="KAF2877174.1"/>
    <property type="molecule type" value="Genomic_DNA"/>
</dbReference>
<feature type="compositionally biased region" description="Low complexity" evidence="1">
    <location>
        <begin position="107"/>
        <end position="116"/>
    </location>
</feature>
<gene>
    <name evidence="2" type="ORF">BDV95DRAFT_644119</name>
</gene>
<evidence type="ECO:0000313" key="3">
    <source>
        <dbReference type="Proteomes" id="UP000481861"/>
    </source>
</evidence>
<comment type="caution">
    <text evidence="2">The sequence shown here is derived from an EMBL/GenBank/DDBJ whole genome shotgun (WGS) entry which is preliminary data.</text>
</comment>
<name>A0A7C8IDT5_9PLEO</name>
<feature type="region of interest" description="Disordered" evidence="1">
    <location>
        <begin position="77"/>
        <end position="143"/>
    </location>
</feature>
<dbReference type="AlphaFoldDB" id="A0A7C8IDT5"/>
<sequence length="399" mass="45264">MIMTLCLSNRLSSHCQHDADSEAHRSLQKPPTLPMRITKLTYSKYLYIFLLRVSQYWLNQLRRQQIRQSVRKIVRPASLSARPQNNPQLPQTAQQDHPPSRAGGRQSPSAAPSSSALIHAYQSPPSYNLPSPKQGAHGDHGEYSHIATPLQHLSAYATHEKAHQASLQHYQAPQSAYQKAAQDAPQEQKWPRPLSSYYGPEIAPDKDKPLRYLLDYYIPPQNYYDCDYFEIVKDAAVHDRFSNCFKCGRFKSKHTDGELCPNQCQFCKGGHYVQSCSKLYATTTFLNQYSNLAPLKRPPSLAIKPNQQEAQYLAQQGHITITGSSDRNGKARDYYTWIQPQVTALSSDQAKRLKHSDNLRPIQRPGQPTCPYHRPAPPPLPLNPQPRATRPAEISQSEF</sequence>